<comment type="caution">
    <text evidence="1">The sequence shown here is derived from an EMBL/GenBank/DDBJ whole genome shotgun (WGS) entry which is preliminary data.</text>
</comment>
<reference evidence="1 2" key="1">
    <citation type="submission" date="2020-07" db="EMBL/GenBank/DDBJ databases">
        <title>Diversity of carbapenemase encoding genes among Pseudomonas putida group clinical isolates in a tertiary Brazilian hospital.</title>
        <authorList>
            <person name="Alberto-Lei F."/>
            <person name="Nodari C.S."/>
            <person name="Streling A.P."/>
            <person name="Paulino J.T."/>
            <person name="Bessa-Neto F.O."/>
            <person name="Cayo R."/>
            <person name="Gales A.C."/>
        </authorList>
    </citation>
    <scope>NUCLEOTIDE SEQUENCE [LARGE SCALE GENOMIC DNA]</scope>
    <source>
        <strain evidence="1 2">12815</strain>
    </source>
</reference>
<dbReference type="Proteomes" id="UP000545074">
    <property type="component" value="Unassembled WGS sequence"/>
</dbReference>
<evidence type="ECO:0000313" key="1">
    <source>
        <dbReference type="EMBL" id="MBA6097145.1"/>
    </source>
</evidence>
<gene>
    <name evidence="1" type="ORF">H4C80_08440</name>
</gene>
<evidence type="ECO:0008006" key="3">
    <source>
        <dbReference type="Google" id="ProtNLM"/>
    </source>
</evidence>
<protein>
    <recommendedName>
        <fullName evidence="3">Antitoxin Xre/MbcA/ParS-like toxin-binding domain-containing protein</fullName>
    </recommendedName>
</protein>
<dbReference type="EMBL" id="JACGCX010000003">
    <property type="protein sequence ID" value="MBA6097145.1"/>
    <property type="molecule type" value="Genomic_DNA"/>
</dbReference>
<dbReference type="AlphaFoldDB" id="A0A7W2KEZ3"/>
<proteinExistence type="predicted"/>
<dbReference type="RefSeq" id="WP_182389229.1">
    <property type="nucleotide sequence ID" value="NZ_JACGCX010000003.1"/>
</dbReference>
<name>A0A7W2KEZ3_9PSED</name>
<organism evidence="1 2">
    <name type="scientific">Pseudomonas juntendi</name>
    <dbReference type="NCBI Taxonomy" id="2666183"/>
    <lineage>
        <taxon>Bacteria</taxon>
        <taxon>Pseudomonadati</taxon>
        <taxon>Pseudomonadota</taxon>
        <taxon>Gammaproteobacteria</taxon>
        <taxon>Pseudomonadales</taxon>
        <taxon>Pseudomonadaceae</taxon>
        <taxon>Pseudomonas</taxon>
    </lineage>
</organism>
<evidence type="ECO:0000313" key="2">
    <source>
        <dbReference type="Proteomes" id="UP000545074"/>
    </source>
</evidence>
<sequence>MAMRPTLSRETAMLEKGKVRLLSSGDFLTAEAFAVLAQLSTEQCTLELMAWKRARSLFSLAYEDKEFFPLYAFDPASGFRPLSPLAAIITTLGSSKHDWAMALWFGSSNSYLGGQMPKDVMADDSARVLDAARSEAYGALHG</sequence>
<accession>A0A7W2KEZ3</accession>